<protein>
    <submittedName>
        <fullName evidence="2">Peptidase C14, caspase catalytic subunit p20</fullName>
    </submittedName>
</protein>
<dbReference type="SUPFAM" id="SSF48371">
    <property type="entry name" value="ARM repeat"/>
    <property type="match status" value="1"/>
</dbReference>
<dbReference type="InterPro" id="IPR016024">
    <property type="entry name" value="ARM-type_fold"/>
</dbReference>
<organism evidence="1">
    <name type="scientific">Cladocopium goreaui</name>
    <dbReference type="NCBI Taxonomy" id="2562237"/>
    <lineage>
        <taxon>Eukaryota</taxon>
        <taxon>Sar</taxon>
        <taxon>Alveolata</taxon>
        <taxon>Dinophyceae</taxon>
        <taxon>Suessiales</taxon>
        <taxon>Symbiodiniaceae</taxon>
        <taxon>Cladocopium</taxon>
    </lineage>
</organism>
<evidence type="ECO:0000313" key="2">
    <source>
        <dbReference type="EMBL" id="CAL4786737.1"/>
    </source>
</evidence>
<feature type="non-terminal residue" evidence="1">
    <location>
        <position position="921"/>
    </location>
</feature>
<gene>
    <name evidence="1" type="ORF">C1SCF055_LOCUS25621</name>
</gene>
<evidence type="ECO:0000313" key="1">
    <source>
        <dbReference type="EMBL" id="CAI3999425.1"/>
    </source>
</evidence>
<reference evidence="1" key="1">
    <citation type="submission" date="2022-10" db="EMBL/GenBank/DDBJ databases">
        <authorList>
            <person name="Chen Y."/>
            <person name="Dougan E. K."/>
            <person name="Chan C."/>
            <person name="Rhodes N."/>
            <person name="Thang M."/>
        </authorList>
    </citation>
    <scope>NUCLEOTIDE SEQUENCE</scope>
</reference>
<dbReference type="EMBL" id="CAMXCT020002627">
    <property type="protein sequence ID" value="CAL1152800.1"/>
    <property type="molecule type" value="Genomic_DNA"/>
</dbReference>
<reference evidence="2 3" key="2">
    <citation type="submission" date="2024-05" db="EMBL/GenBank/DDBJ databases">
        <authorList>
            <person name="Chen Y."/>
            <person name="Shah S."/>
            <person name="Dougan E. K."/>
            <person name="Thang M."/>
            <person name="Chan C."/>
        </authorList>
    </citation>
    <scope>NUCLEOTIDE SEQUENCE [LARGE SCALE GENOMIC DNA]</scope>
</reference>
<keyword evidence="3" id="KW-1185">Reference proteome</keyword>
<accession>A0A9P1G6B5</accession>
<dbReference type="GO" id="GO:0016491">
    <property type="term" value="F:oxidoreductase activity"/>
    <property type="evidence" value="ECO:0007669"/>
    <property type="project" value="TreeGrafter"/>
</dbReference>
<dbReference type="Gene3D" id="3.90.228.10">
    <property type="match status" value="1"/>
</dbReference>
<dbReference type="Gene3D" id="1.25.10.10">
    <property type="entry name" value="Leucine-rich Repeat Variant"/>
    <property type="match status" value="3"/>
</dbReference>
<sequence length="921" mass="103667">MGGSLGRSLDDIVPLLKDSDDDVRSSAWTTLVELPADVIVKLKDHIVPLLKDTDWFVRESACVILGKFPADVIVKLKDHIVPLLKDTDWFVRQSACETLGKLPADEIVKLKDHIVPLLKETSDCVRSSACVILGKFPADEIVKLKDHIVPLLKDTDWFVRESACVILGKLPADEIVKLKDHIVSLLEDTDWHVRESACVILGKFLADEIVKLKDHIVPLLKDEVRDVRSMARKTLVELPADEIVKLKDHIVPLLKDTDWFVRSSACESLRTLPADEIVKLKDHFVPLLKDEVRDVRSMARKTLVELPADEIVKLKDHIVPLLKDTDWFVRSSACESLRTLPADEIVKLKDHFVPLLKDEVRDVRSMARKTLVELPADGIVKLKDHIVPLLKDIDWFVRSSACESLRTLPADELAKLKEHIVPLLQDNRKEVRAEVFALFGRLEVTKDLISLVEKLRPALLLHFAAAAGDWPACSLLLRSGFSAEEKDSHSDLAGRLKSDFLNTKGGNGKAIARALQDDNQIEAVSWYTMPLSGWAAFFDGQHSVLVVKVKDFAYAIERARSVQYDLISQKLEIKHATKKGLFVSDWEEVRTVPHLVQLEKVAPLKGADIKLGTSPSSLVTYLLSFDGYDVGRNNCHHTAMEAFNFCTESRQMTSLPVNLWQSCAAKFVQFLGSDLANGRSASGACASEPLYDDVIRHPLITGSKPREWSSDGQKKEYLQKVGRGSAQYQKVKDFVMKFGGNESEIPGFTIEKIYRNENFGSYKKYVQHLENKTAQHECWLFHGPGGQQGYQKIVEEGRGFDDDFRSMTFAAYGQGHHFALDFRLADFFAEGKSKHEPKKTRRVLLCRVAAGKPFDAKRLFPYVPGDPKSGRTDADWTKKMEEFNKSKPEGHDNSWIGDDRALIVGKGEMAYVDYVVEYTST</sequence>
<dbReference type="AlphaFoldDB" id="A0A9P1G6B5"/>
<dbReference type="PANTHER" id="PTHR12697:SF5">
    <property type="entry name" value="DEOXYHYPUSINE HYDROXYLASE"/>
    <property type="match status" value="1"/>
</dbReference>
<dbReference type="OrthoDB" id="445469at2759"/>
<evidence type="ECO:0000313" key="3">
    <source>
        <dbReference type="Proteomes" id="UP001152797"/>
    </source>
</evidence>
<dbReference type="SUPFAM" id="SSF56399">
    <property type="entry name" value="ADP-ribosylation"/>
    <property type="match status" value="1"/>
</dbReference>
<dbReference type="PANTHER" id="PTHR12697">
    <property type="entry name" value="PBS LYASE HEAT-LIKE PROTEIN"/>
    <property type="match status" value="1"/>
</dbReference>
<comment type="caution">
    <text evidence="1">The sequence shown here is derived from an EMBL/GenBank/DDBJ whole genome shotgun (WGS) entry which is preliminary data.</text>
</comment>
<proteinExistence type="predicted"/>
<dbReference type="EMBL" id="CAMXCT010002627">
    <property type="protein sequence ID" value="CAI3999425.1"/>
    <property type="molecule type" value="Genomic_DNA"/>
</dbReference>
<dbReference type="InterPro" id="IPR011989">
    <property type="entry name" value="ARM-like"/>
</dbReference>
<dbReference type="EMBL" id="CAMXCT030002627">
    <property type="protein sequence ID" value="CAL4786737.1"/>
    <property type="molecule type" value="Genomic_DNA"/>
</dbReference>
<dbReference type="Proteomes" id="UP001152797">
    <property type="component" value="Unassembled WGS sequence"/>
</dbReference>
<name>A0A9P1G6B5_9DINO</name>
<dbReference type="Pfam" id="PF13646">
    <property type="entry name" value="HEAT_2"/>
    <property type="match status" value="2"/>
</dbReference>